<proteinExistence type="predicted"/>
<dbReference type="EMBL" id="VSSQ01084494">
    <property type="protein sequence ID" value="MPN32461.1"/>
    <property type="molecule type" value="Genomic_DNA"/>
</dbReference>
<comment type="caution">
    <text evidence="1">The sequence shown here is derived from an EMBL/GenBank/DDBJ whole genome shotgun (WGS) entry which is preliminary data.</text>
</comment>
<name>A0A645H083_9ZZZZ</name>
<accession>A0A645H083</accession>
<reference evidence="1" key="1">
    <citation type="submission" date="2019-08" db="EMBL/GenBank/DDBJ databases">
        <authorList>
            <person name="Kucharzyk K."/>
            <person name="Murdoch R.W."/>
            <person name="Higgins S."/>
            <person name="Loffler F."/>
        </authorList>
    </citation>
    <scope>NUCLEOTIDE SEQUENCE</scope>
</reference>
<evidence type="ECO:0000313" key="1">
    <source>
        <dbReference type="EMBL" id="MPN32461.1"/>
    </source>
</evidence>
<evidence type="ECO:0008006" key="2">
    <source>
        <dbReference type="Google" id="ProtNLM"/>
    </source>
</evidence>
<organism evidence="1">
    <name type="scientific">bioreactor metagenome</name>
    <dbReference type="NCBI Taxonomy" id="1076179"/>
    <lineage>
        <taxon>unclassified sequences</taxon>
        <taxon>metagenomes</taxon>
        <taxon>ecological metagenomes</taxon>
    </lineage>
</organism>
<gene>
    <name evidence="1" type="ORF">SDC9_179939</name>
</gene>
<sequence>MEIALAARRLFNDNYLCHTPVRAVTVRAINLISKSVPQQLMLFDDAKARDKRDRLEAAVEDIRSRFGKWAVYPAALMGDLKLPGRSGNDMIMPGLMYS</sequence>
<protein>
    <recommendedName>
        <fullName evidence="2">DNA polymerase IV</fullName>
    </recommendedName>
</protein>
<dbReference type="AlphaFoldDB" id="A0A645H083"/>